<evidence type="ECO:0000259" key="11">
    <source>
        <dbReference type="PROSITE" id="PS50893"/>
    </source>
</evidence>
<dbReference type="GO" id="GO:0140359">
    <property type="term" value="F:ABC-type transporter activity"/>
    <property type="evidence" value="ECO:0007669"/>
    <property type="project" value="InterPro"/>
</dbReference>
<evidence type="ECO:0000256" key="4">
    <source>
        <dbReference type="ARBA" id="ARBA00022692"/>
    </source>
</evidence>
<proteinExistence type="inferred from homology"/>
<feature type="compositionally biased region" description="Basic residues" evidence="8">
    <location>
        <begin position="415"/>
        <end position="431"/>
    </location>
</feature>
<evidence type="ECO:0008006" key="14">
    <source>
        <dbReference type="Google" id="ProtNLM"/>
    </source>
</evidence>
<feature type="compositionally biased region" description="Basic and acidic residues" evidence="8">
    <location>
        <begin position="85"/>
        <end position="96"/>
    </location>
</feature>
<reference evidence="12 13" key="1">
    <citation type="submission" date="2019-09" db="EMBL/GenBank/DDBJ databases">
        <title>A chromosome-level genome assembly of the Chinese tupelo Nyssa sinensis.</title>
        <authorList>
            <person name="Yang X."/>
            <person name="Kang M."/>
            <person name="Yang Y."/>
            <person name="Xiong H."/>
            <person name="Wang M."/>
            <person name="Zhang Z."/>
            <person name="Wang Z."/>
            <person name="Wu H."/>
            <person name="Ma T."/>
            <person name="Liu J."/>
            <person name="Xi Z."/>
        </authorList>
    </citation>
    <scope>NUCLEOTIDE SEQUENCE [LARGE SCALE GENOMIC DNA]</scope>
    <source>
        <strain evidence="12">J267</strain>
        <tissue evidence="12">Leaf</tissue>
    </source>
</reference>
<dbReference type="GO" id="GO:0016020">
    <property type="term" value="C:membrane"/>
    <property type="evidence" value="ECO:0007669"/>
    <property type="project" value="UniProtKB-SubCell"/>
</dbReference>
<evidence type="ECO:0000256" key="1">
    <source>
        <dbReference type="ARBA" id="ARBA00004141"/>
    </source>
</evidence>
<evidence type="ECO:0000256" key="5">
    <source>
        <dbReference type="ARBA" id="ARBA00022989"/>
    </source>
</evidence>
<feature type="domain" description="RRM" evidence="10">
    <location>
        <begin position="161"/>
        <end position="239"/>
    </location>
</feature>
<dbReference type="PROSITE" id="PS00211">
    <property type="entry name" value="ABC_TRANSPORTER_1"/>
    <property type="match status" value="1"/>
</dbReference>
<dbReference type="FunFam" id="3.30.70.330:FF:000187">
    <property type="entry name" value="Heterogeneous nuclear ribonucleoprotein Q"/>
    <property type="match status" value="1"/>
</dbReference>
<feature type="compositionally biased region" description="Acidic residues" evidence="8">
    <location>
        <begin position="97"/>
        <end position="112"/>
    </location>
</feature>
<dbReference type="InterPro" id="IPR017871">
    <property type="entry name" value="ABC_transporter-like_CS"/>
</dbReference>
<dbReference type="InterPro" id="IPR027417">
    <property type="entry name" value="P-loop_NTPase"/>
</dbReference>
<dbReference type="Pfam" id="PF00005">
    <property type="entry name" value="ABC_tran"/>
    <property type="match status" value="1"/>
</dbReference>
<dbReference type="SMART" id="SM00360">
    <property type="entry name" value="RRM"/>
    <property type="match status" value="3"/>
</dbReference>
<dbReference type="Gene3D" id="3.30.70.330">
    <property type="match status" value="3"/>
</dbReference>
<keyword evidence="5 9" id="KW-1133">Transmembrane helix</keyword>
<comment type="similarity">
    <text evidence="2">Belongs to the ABC transporter superfamily. ABCG family. Eye pigment precursor importer (TC 3.A.1.204) subfamily.</text>
</comment>
<feature type="compositionally biased region" description="Basic and acidic residues" evidence="8">
    <location>
        <begin position="540"/>
        <end position="556"/>
    </location>
</feature>
<accession>A0A5J5AZH1</accession>
<evidence type="ECO:0000256" key="2">
    <source>
        <dbReference type="ARBA" id="ARBA00005814"/>
    </source>
</evidence>
<dbReference type="OrthoDB" id="3800936at2759"/>
<feature type="region of interest" description="Disordered" evidence="8">
    <location>
        <begin position="1"/>
        <end position="112"/>
    </location>
</feature>
<feature type="region of interest" description="Disordered" evidence="8">
    <location>
        <begin position="528"/>
        <end position="573"/>
    </location>
</feature>
<dbReference type="InterPro" id="IPR003439">
    <property type="entry name" value="ABC_transporter-like_ATP-bd"/>
</dbReference>
<feature type="region of interest" description="Disordered" evidence="8">
    <location>
        <begin position="415"/>
        <end position="514"/>
    </location>
</feature>
<feature type="transmembrane region" description="Helical" evidence="9">
    <location>
        <begin position="1105"/>
        <end position="1126"/>
    </location>
</feature>
<feature type="transmembrane region" description="Helical" evidence="9">
    <location>
        <begin position="1024"/>
        <end position="1045"/>
    </location>
</feature>
<dbReference type="PROSITE" id="PS50893">
    <property type="entry name" value="ABC_TRANSPORTER_2"/>
    <property type="match status" value="1"/>
</dbReference>
<feature type="region of interest" description="Disordered" evidence="8">
    <location>
        <begin position="637"/>
        <end position="690"/>
    </location>
</feature>
<dbReference type="InterPro" id="IPR043926">
    <property type="entry name" value="ABCG_dom"/>
</dbReference>
<evidence type="ECO:0000256" key="3">
    <source>
        <dbReference type="ARBA" id="ARBA00022448"/>
    </source>
</evidence>
<evidence type="ECO:0000313" key="12">
    <source>
        <dbReference type="EMBL" id="KAA8536435.1"/>
    </source>
</evidence>
<dbReference type="GO" id="GO:0003723">
    <property type="term" value="F:RNA binding"/>
    <property type="evidence" value="ECO:0007669"/>
    <property type="project" value="UniProtKB-UniRule"/>
</dbReference>
<dbReference type="GO" id="GO:0005524">
    <property type="term" value="F:ATP binding"/>
    <property type="evidence" value="ECO:0007669"/>
    <property type="project" value="InterPro"/>
</dbReference>
<gene>
    <name evidence="12" type="ORF">F0562_028913</name>
</gene>
<feature type="domain" description="ABC transporter" evidence="11">
    <location>
        <begin position="693"/>
        <end position="938"/>
    </location>
</feature>
<keyword evidence="4 9" id="KW-0812">Transmembrane</keyword>
<evidence type="ECO:0000313" key="13">
    <source>
        <dbReference type="Proteomes" id="UP000325577"/>
    </source>
</evidence>
<dbReference type="InterPro" id="IPR012677">
    <property type="entry name" value="Nucleotide-bd_a/b_plait_sf"/>
</dbReference>
<feature type="domain" description="RRM" evidence="10">
    <location>
        <begin position="338"/>
        <end position="418"/>
    </location>
</feature>
<feature type="compositionally biased region" description="Polar residues" evidence="8">
    <location>
        <begin position="560"/>
        <end position="570"/>
    </location>
</feature>
<feature type="compositionally biased region" description="Basic and acidic residues" evidence="8">
    <location>
        <begin position="58"/>
        <end position="76"/>
    </location>
</feature>
<comment type="subcellular location">
    <subcellularLocation>
        <location evidence="1">Membrane</location>
        <topology evidence="1">Multi-pass membrane protein</topology>
    </subcellularLocation>
</comment>
<dbReference type="InterPro" id="IPR035979">
    <property type="entry name" value="RBD_domain_sf"/>
</dbReference>
<name>A0A5J5AZH1_9ASTE</name>
<dbReference type="SUPFAM" id="SSF52540">
    <property type="entry name" value="P-loop containing nucleoside triphosphate hydrolases"/>
    <property type="match status" value="1"/>
</dbReference>
<evidence type="ECO:0000256" key="6">
    <source>
        <dbReference type="ARBA" id="ARBA00023136"/>
    </source>
</evidence>
<dbReference type="InterPro" id="IPR052215">
    <property type="entry name" value="Plant_ABCG"/>
</dbReference>
<evidence type="ECO:0000259" key="10">
    <source>
        <dbReference type="PROSITE" id="PS50102"/>
    </source>
</evidence>
<feature type="transmembrane region" description="Helical" evidence="9">
    <location>
        <begin position="1225"/>
        <end position="1246"/>
    </location>
</feature>
<feature type="compositionally biased region" description="Polar residues" evidence="8">
    <location>
        <begin position="650"/>
        <end position="659"/>
    </location>
</feature>
<dbReference type="PROSITE" id="PS50102">
    <property type="entry name" value="RRM"/>
    <property type="match status" value="3"/>
</dbReference>
<dbReference type="Pfam" id="PF19055">
    <property type="entry name" value="ABC2_membrane_7"/>
    <property type="match status" value="1"/>
</dbReference>
<evidence type="ECO:0000256" key="7">
    <source>
        <dbReference type="PROSITE-ProRule" id="PRU00176"/>
    </source>
</evidence>
<dbReference type="PANTHER" id="PTHR48042:SF4">
    <property type="entry name" value="ABC TRANSPORTER DOMAIN-CONTAINING PROTEIN"/>
    <property type="match status" value="1"/>
</dbReference>
<feature type="compositionally biased region" description="Gly residues" evidence="8">
    <location>
        <begin position="670"/>
        <end position="680"/>
    </location>
</feature>
<dbReference type="Proteomes" id="UP000325577">
    <property type="component" value="Linkage Group LG16"/>
</dbReference>
<keyword evidence="3" id="KW-0813">Transport</keyword>
<feature type="transmembrane region" description="Helical" evidence="9">
    <location>
        <begin position="1066"/>
        <end position="1093"/>
    </location>
</feature>
<keyword evidence="13" id="KW-1185">Reference proteome</keyword>
<keyword evidence="6 9" id="KW-0472">Membrane</keyword>
<feature type="domain" description="RRM" evidence="10">
    <location>
        <begin position="241"/>
        <end position="325"/>
    </location>
</feature>
<dbReference type="Pfam" id="PF00076">
    <property type="entry name" value="RRM_1"/>
    <property type="match status" value="3"/>
</dbReference>
<dbReference type="SUPFAM" id="SSF54928">
    <property type="entry name" value="RNA-binding domain, RBD"/>
    <property type="match status" value="2"/>
</dbReference>
<dbReference type="InterPro" id="IPR013525">
    <property type="entry name" value="ABC2_TM"/>
</dbReference>
<dbReference type="Pfam" id="PF01061">
    <property type="entry name" value="ABC2_membrane"/>
    <property type="match status" value="1"/>
</dbReference>
<keyword evidence="7" id="KW-0694">RNA-binding</keyword>
<organism evidence="12 13">
    <name type="scientific">Nyssa sinensis</name>
    <dbReference type="NCBI Taxonomy" id="561372"/>
    <lineage>
        <taxon>Eukaryota</taxon>
        <taxon>Viridiplantae</taxon>
        <taxon>Streptophyta</taxon>
        <taxon>Embryophyta</taxon>
        <taxon>Tracheophyta</taxon>
        <taxon>Spermatophyta</taxon>
        <taxon>Magnoliopsida</taxon>
        <taxon>eudicotyledons</taxon>
        <taxon>Gunneridae</taxon>
        <taxon>Pentapetalae</taxon>
        <taxon>asterids</taxon>
        <taxon>Cornales</taxon>
        <taxon>Nyssaceae</taxon>
        <taxon>Nyssa</taxon>
    </lineage>
</organism>
<dbReference type="GO" id="GO:0016887">
    <property type="term" value="F:ATP hydrolysis activity"/>
    <property type="evidence" value="ECO:0007669"/>
    <property type="project" value="InterPro"/>
</dbReference>
<dbReference type="AlphaFoldDB" id="A0A5J5AZH1"/>
<dbReference type="PANTHER" id="PTHR48042">
    <property type="entry name" value="ABC TRANSPORTER G FAMILY MEMBER 11"/>
    <property type="match status" value="1"/>
</dbReference>
<evidence type="ECO:0000256" key="8">
    <source>
        <dbReference type="SAM" id="MobiDB-lite"/>
    </source>
</evidence>
<evidence type="ECO:0000256" key="9">
    <source>
        <dbReference type="SAM" id="Phobius"/>
    </source>
</evidence>
<sequence>MLPRAVKRPAPATFKKKPPIKSPVAEDNSHNTIKNDHHHRTSPPGKEEKVRKGFVQRAVDKSGRLELEDNDPHTDAEQNSGASVGREEHWKRKGREEEEEEEGGEDRIDGEDMLEVMVEGADELQEEEEIGDAQDEHGEELDGFEEEHHDVVKERRKRKEFEVFVGGLDRDATEGDLRKVFGRVGEITEVRLLKNPLTKKNKGFAFLRFATAEQARHAVSELKHTVVNGKPCGVAPSQDSDTLFVGNICKEWTKETLKEKLTYYGVENFEELTLVEDTKNEGMNRGFAFLDFSSRADALEACKRLQMRDVVFGTDRTARVAFADTFIEPDDEIMSQVRIVFIDGLPSNWDEDRVKEHLKKFGSIEKVELARNMPAAKRTDFGFVTFDTHDAAVACVDGINNAELRYGDKKVKVRARLSRPRQRGKSARHARGGYPIGHGGLRGVKDSWGSSLSRMDPSRFTGHSGRSIQSRSAYDGGFKQSLDPRGRPTVDVVPNRVGNRRQFPSPERSFSRSYRVSAYGKNSLQKDYMQQDESFSRPPDFPRGRMERKSYRDVYPSHESAYSESSTRNVSRGVARRMSPLYDEDDSYGRYIERSSSYRDNHSRDYSSFSGSKRPYSAIEEARPHYAEAPIRQSRTRIDYGGGSSRLAYSESSYGSDSTRLMRGSRSGYDGVGSSSGGHSHGLYDTGPSRMGYRREEISREDAEGLYPSYGRDYASEDYLPSRSDLGKGSYSSVYSSRRINDGYSGRLGSNTRQTGEVLINGRKQQLAYGTSAYVTQEDILTWTLTVREAVFYSAQLQLPNSMSRDEKKERAERTIREMGLQDSMNTRIGGWGSKGLSGGQKRRVSICIEILTRPKLLFLDEPTSGLDSAASYYVMSRIIKLSQQYGMTVIASIHQPSSEVFGLFHNLCLLSLGRTIYFGPSFATNQFFALSGFPCPTLQNPADHYLRTINTDFDEDIEQGVGGKTNTEEVINVLVKCYKSSDTCKKIQRQVAEIRQQDRGAMEKKGSQASFFTQCLLLTERSFARGSLLMFVASFLTIMAIGGFPSFVEDMKVFGRERLNGHYGAAAFVIGNTLSSMPYLFIISLIPGAITYYLVGLQKGNEKFMYFTLILFACMLLVESLMMIVASMVPNFLMGLITGAGIQGLMMLSGGFFRLPNDLPELFWRYPLYYIAFHKYAYQGLYKNEFEGLTFPTNQLEGSPTIDGDQILRDTWQVEMGYSKWIDLAILFGMVVLYRLFFFSIIKIIEKVKPRIKDLMFVSLRKIKCIKLNPYSTSLYEAK</sequence>
<dbReference type="EMBL" id="CM018039">
    <property type="protein sequence ID" value="KAA8536435.1"/>
    <property type="molecule type" value="Genomic_DNA"/>
</dbReference>
<dbReference type="CDD" id="cd00590">
    <property type="entry name" value="RRM_SF"/>
    <property type="match status" value="3"/>
</dbReference>
<dbReference type="InterPro" id="IPR000504">
    <property type="entry name" value="RRM_dom"/>
</dbReference>
<protein>
    <recommendedName>
        <fullName evidence="14">ABC transporter domain-containing protein</fullName>
    </recommendedName>
</protein>
<feature type="transmembrane region" description="Helical" evidence="9">
    <location>
        <begin position="1133"/>
        <end position="1154"/>
    </location>
</feature>
<dbReference type="Gene3D" id="3.40.50.300">
    <property type="entry name" value="P-loop containing nucleotide triphosphate hydrolases"/>
    <property type="match status" value="1"/>
</dbReference>